<proteinExistence type="predicted"/>
<dbReference type="Pfam" id="PF19028">
    <property type="entry name" value="TSP1_spondin"/>
    <property type="match status" value="2"/>
</dbReference>
<evidence type="ECO:0000313" key="8">
    <source>
        <dbReference type="Proteomes" id="UP000694388"/>
    </source>
</evidence>
<dbReference type="Proteomes" id="UP000694388">
    <property type="component" value="Unplaced"/>
</dbReference>
<feature type="chain" id="PRO_5046570064" evidence="5">
    <location>
        <begin position="16"/>
        <end position="1226"/>
    </location>
</feature>
<dbReference type="OMA" id="GRDCMDP"/>
<evidence type="ECO:0000313" key="7">
    <source>
        <dbReference type="Ensembl" id="ENSEBUP00000005673.1"/>
    </source>
</evidence>
<evidence type="ECO:0000256" key="5">
    <source>
        <dbReference type="SAM" id="SignalP"/>
    </source>
</evidence>
<dbReference type="Ensembl" id="ENSEBUT00000006115.1">
    <property type="protein sequence ID" value="ENSEBUP00000005673.1"/>
    <property type="gene ID" value="ENSEBUG00000003814.1"/>
</dbReference>
<keyword evidence="1 5" id="KW-0732">Signal</keyword>
<dbReference type="GeneTree" id="ENSGT00940000159262"/>
<dbReference type="InterPro" id="IPR051418">
    <property type="entry name" value="Spondin/Thrombospondin_T1"/>
</dbReference>
<name>A0A8C4NEQ3_EPTBU</name>
<reference evidence="7" key="1">
    <citation type="submission" date="2025-08" db="UniProtKB">
        <authorList>
            <consortium name="Ensembl"/>
        </authorList>
    </citation>
    <scope>IDENTIFICATION</scope>
</reference>
<protein>
    <submittedName>
        <fullName evidence="7">Thrombospondin, type I, domain containing 7Ba</fullName>
    </submittedName>
</protein>
<dbReference type="PANTHER" id="PTHR11311:SF30">
    <property type="entry name" value="SPONDIN-LIKE TSP1 DOMAIN-CONTAINING PROTEIN"/>
    <property type="match status" value="1"/>
</dbReference>
<feature type="domain" description="Spondin-like TSP1" evidence="6">
    <location>
        <begin position="163"/>
        <end position="218"/>
    </location>
</feature>
<feature type="signal peptide" evidence="5">
    <location>
        <begin position="1"/>
        <end position="15"/>
    </location>
</feature>
<dbReference type="AlphaFoldDB" id="A0A8C4NEQ3"/>
<evidence type="ECO:0000256" key="3">
    <source>
        <dbReference type="ARBA" id="ARBA00023180"/>
    </source>
</evidence>
<dbReference type="PROSITE" id="PS50092">
    <property type="entry name" value="TSP1"/>
    <property type="match status" value="7"/>
</dbReference>
<feature type="region of interest" description="Disordered" evidence="4">
    <location>
        <begin position="258"/>
        <end position="298"/>
    </location>
</feature>
<feature type="compositionally biased region" description="Basic residues" evidence="4">
    <location>
        <begin position="272"/>
        <end position="298"/>
    </location>
</feature>
<dbReference type="InterPro" id="IPR044004">
    <property type="entry name" value="TSP1_spondin_dom"/>
</dbReference>
<keyword evidence="3" id="KW-0325">Glycoprotein</keyword>
<dbReference type="SUPFAM" id="SSF82895">
    <property type="entry name" value="TSP-1 type 1 repeat"/>
    <property type="match status" value="5"/>
</dbReference>
<dbReference type="InterPro" id="IPR036383">
    <property type="entry name" value="TSP1_rpt_sf"/>
</dbReference>
<keyword evidence="8" id="KW-1185">Reference proteome</keyword>
<dbReference type="Pfam" id="PF00090">
    <property type="entry name" value="TSP_1"/>
    <property type="match status" value="3"/>
</dbReference>
<dbReference type="PANTHER" id="PTHR11311">
    <property type="entry name" value="SPONDIN"/>
    <property type="match status" value="1"/>
</dbReference>
<keyword evidence="2" id="KW-1015">Disulfide bond</keyword>
<evidence type="ECO:0000256" key="2">
    <source>
        <dbReference type="ARBA" id="ARBA00023157"/>
    </source>
</evidence>
<dbReference type="InterPro" id="IPR000884">
    <property type="entry name" value="TSP1_rpt"/>
</dbReference>
<evidence type="ECO:0000256" key="4">
    <source>
        <dbReference type="SAM" id="MobiDB-lite"/>
    </source>
</evidence>
<evidence type="ECO:0000256" key="1">
    <source>
        <dbReference type="ARBA" id="ARBA00022729"/>
    </source>
</evidence>
<evidence type="ECO:0000259" key="6">
    <source>
        <dbReference type="Pfam" id="PF19028"/>
    </source>
</evidence>
<reference evidence="7" key="2">
    <citation type="submission" date="2025-09" db="UniProtKB">
        <authorList>
            <consortium name="Ensembl"/>
        </authorList>
    </citation>
    <scope>IDENTIFICATION</scope>
</reference>
<sequence>MLLFIFLQILISFDSQWIMHLQGSWEQCVGDGCGPGGVQVRKVWCVHREGWTTLRSKCLKAEIEGVLERPTVRRSCFQVCAEHRRLVEWQPGPWMECRPHQVPDLKSEYPDCGSQDGWPGWQRRMTGCVWRADGVPVPDEVCASFHERPLQRQQCSAPCPSDCVVSEFTPWSNCSHFCDSEDNSSTGFQIRTRAVLVPPTHGGAACQNLTEIQPCFSVSNCESFAYSLRVSRWSECMPMHPTARIQRKSRYLGQHDANVHGGTNNETDKVHVRGHPKSHHKSGRHSGRTHNRKRPSRHVRVGYRSRQVECVRSDGKIVPLLRCGSENPPTSSQACLLPRDCRVSAWSHWGACSRTCVETSLRSLSIPGFRERKRSMKVIPLGGAKACPTLILYIIYPSIGTILCAVFAWQVAEWGECQPGALLSNGDRRTGLCGGGLRFREVYCIQVNTDVSDSHQMLLNEQDQRPVDDSLCRAQKPTEEELCSIPCPADCLVSEWSTWSFCVPQSCPTTILTQPGFKLRRRSVLVQQTEGGLDDCPYLAEAVSCINTTCVQWKPTKRAKCVAHKGSSCGSGFLQQKVTCVDDLGLEVPTTMCAEQVIPLQGKACFLPCPGQCVLAQWSPWTQCSLTCSDGENNGQQSRAREILAYPASGECVADCPGSEALGEQRACAQHGCSIYHWDAGPWGLCASDSSSAVGNGNSAIRDVAGTETCRLHGIQSRKVICIRIGVGQVAPMNCPERLRPEPVKACTVPCRRDCMTTPFSEWSPCPDSCHNGHETQFRWRIVVWHPSGGGKECPSPLVEERPCKKVSTCHPFRWQTHRWRTCHLAPQAIHKGIEGDGETCGHGLQIRAISCRRGAGPSLDATECLVHAGPMPPLTQTCCVACRHDCTFTAWSRFSSCSGGCGMMRSRRRSLIGRSRRIDKCKDEKLYPLKETHQCHCQNFSTRPVGPWSDCLLPETISPSGAMLSPAERRASNDNLCGRGTRSRTLACFDIAGLLMPMAKCGPDHYAEEPCVVTCPLDCRLSEWSGWSPCSKTCGSGLRVRSKWLREMARGGGQPCPRLNATSQASVYEVVPCHASCQQYFWMTGPWFACNVTQPQESCNISNSSELQSRRVWCVVNKAEGPGQEVASSLCDSMLPPPVQRPCFHPCPDHCVLGEWEAWTSCTQPCNGSRFQRRTRSMLRPPDNGSSCPPTEEKRPCTFNYNCFHYHYNLTGALCFPFIFFVVTG</sequence>
<organism evidence="7 8">
    <name type="scientific">Eptatretus burgeri</name>
    <name type="common">Inshore hagfish</name>
    <dbReference type="NCBI Taxonomy" id="7764"/>
    <lineage>
        <taxon>Eukaryota</taxon>
        <taxon>Metazoa</taxon>
        <taxon>Chordata</taxon>
        <taxon>Craniata</taxon>
        <taxon>Vertebrata</taxon>
        <taxon>Cyclostomata</taxon>
        <taxon>Myxini</taxon>
        <taxon>Myxiniformes</taxon>
        <taxon>Myxinidae</taxon>
        <taxon>Eptatretinae</taxon>
        <taxon>Eptatretus</taxon>
    </lineage>
</organism>
<dbReference type="Gene3D" id="2.20.100.10">
    <property type="entry name" value="Thrombospondin type-1 (TSP1) repeat"/>
    <property type="match status" value="7"/>
</dbReference>
<feature type="domain" description="Spondin-like TSP1" evidence="6">
    <location>
        <begin position="1020"/>
        <end position="1063"/>
    </location>
</feature>
<accession>A0A8C4NEQ3</accession>
<dbReference type="SMART" id="SM00209">
    <property type="entry name" value="TSP1"/>
    <property type="match status" value="8"/>
</dbReference>